<organism evidence="1 2">
    <name type="scientific">Aquipuribacter hungaricus</name>
    <dbReference type="NCBI Taxonomy" id="545624"/>
    <lineage>
        <taxon>Bacteria</taxon>
        <taxon>Bacillati</taxon>
        <taxon>Actinomycetota</taxon>
        <taxon>Actinomycetes</taxon>
        <taxon>Micrococcales</taxon>
        <taxon>Intrasporangiaceae</taxon>
        <taxon>Aquipuribacter</taxon>
    </lineage>
</organism>
<dbReference type="Proteomes" id="UP001595685">
    <property type="component" value="Unassembled WGS sequence"/>
</dbReference>
<comment type="caution">
    <text evidence="1">The sequence shown here is derived from an EMBL/GenBank/DDBJ whole genome shotgun (WGS) entry which is preliminary data.</text>
</comment>
<accession>A0ABV7WGX1</accession>
<evidence type="ECO:0000313" key="1">
    <source>
        <dbReference type="EMBL" id="MFC3688720.1"/>
    </source>
</evidence>
<gene>
    <name evidence="1" type="ORF">ACFOLH_10235</name>
</gene>
<sequence length="153" mass="15976">MTAASDDGTRQDVSWHQSFGWGLLTVVDDDARTAELPVGVGQGAVSASTSWLAVPVRHAQDVEAPDGWPDDLGIPGAQVAVVVAFQAAAPGDPVHFDGELWCPSGRLMVGDPETERQVDVVAGAVRIQVSLFPAEHAEAVVLRLLPASCSAAR</sequence>
<evidence type="ECO:0000313" key="2">
    <source>
        <dbReference type="Proteomes" id="UP001595685"/>
    </source>
</evidence>
<dbReference type="RefSeq" id="WP_340290797.1">
    <property type="nucleotide sequence ID" value="NZ_JBBEOI010000023.1"/>
</dbReference>
<reference evidence="2" key="1">
    <citation type="journal article" date="2019" name="Int. J. Syst. Evol. Microbiol.">
        <title>The Global Catalogue of Microorganisms (GCM) 10K type strain sequencing project: providing services to taxonomists for standard genome sequencing and annotation.</title>
        <authorList>
            <consortium name="The Broad Institute Genomics Platform"/>
            <consortium name="The Broad Institute Genome Sequencing Center for Infectious Disease"/>
            <person name="Wu L."/>
            <person name="Ma J."/>
        </authorList>
    </citation>
    <scope>NUCLEOTIDE SEQUENCE [LARGE SCALE GENOMIC DNA]</scope>
    <source>
        <strain evidence="2">NCAIM B.02333</strain>
    </source>
</reference>
<keyword evidence="2" id="KW-1185">Reference proteome</keyword>
<protein>
    <submittedName>
        <fullName evidence="1">Uncharacterized protein</fullName>
    </submittedName>
</protein>
<name>A0ABV7WGX1_9MICO</name>
<proteinExistence type="predicted"/>
<dbReference type="EMBL" id="JBHRWW010000006">
    <property type="protein sequence ID" value="MFC3688720.1"/>
    <property type="molecule type" value="Genomic_DNA"/>
</dbReference>